<feature type="region of interest" description="Disordered" evidence="10">
    <location>
        <begin position="232"/>
        <end position="659"/>
    </location>
</feature>
<dbReference type="GO" id="GO:0005694">
    <property type="term" value="C:chromosome"/>
    <property type="evidence" value="ECO:0007669"/>
    <property type="project" value="UniProtKB-SubCell"/>
</dbReference>
<dbReference type="Gene3D" id="3.30.160.60">
    <property type="entry name" value="Classic Zinc Finger"/>
    <property type="match status" value="1"/>
</dbReference>
<evidence type="ECO:0000259" key="11">
    <source>
        <dbReference type="PROSITE" id="PS50280"/>
    </source>
</evidence>
<dbReference type="Pfam" id="PF21225">
    <property type="entry name" value="zf-C2H2_5"/>
    <property type="match status" value="1"/>
</dbReference>
<evidence type="ECO:0000256" key="10">
    <source>
        <dbReference type="SAM" id="MobiDB-lite"/>
    </source>
</evidence>
<evidence type="ECO:0000256" key="5">
    <source>
        <dbReference type="ARBA" id="ARBA00022679"/>
    </source>
</evidence>
<dbReference type="FunFam" id="2.170.270.10:FF:000031">
    <property type="entry name" value="probable histone-lysine N-methyltransferase PRDM7"/>
    <property type="match status" value="1"/>
</dbReference>
<feature type="compositionally biased region" description="Low complexity" evidence="10">
    <location>
        <begin position="355"/>
        <end position="365"/>
    </location>
</feature>
<dbReference type="InterPro" id="IPR044417">
    <property type="entry name" value="PRDM7_9_PR-SET"/>
</dbReference>
<feature type="compositionally biased region" description="Low complexity" evidence="10">
    <location>
        <begin position="1106"/>
        <end position="1116"/>
    </location>
</feature>
<dbReference type="GO" id="GO:0042800">
    <property type="term" value="F:histone H3K4 methyltransferase activity"/>
    <property type="evidence" value="ECO:0007669"/>
    <property type="project" value="UniProtKB-ARBA"/>
</dbReference>
<dbReference type="PROSITE" id="PS50806">
    <property type="entry name" value="KRAB_RELATED"/>
    <property type="match status" value="1"/>
</dbReference>
<feature type="region of interest" description="Disordered" evidence="10">
    <location>
        <begin position="819"/>
        <end position="850"/>
    </location>
</feature>
<feature type="region of interest" description="Disordered" evidence="10">
    <location>
        <begin position="21"/>
        <end position="125"/>
    </location>
</feature>
<keyword evidence="6" id="KW-0949">S-adenosyl-L-methionine</keyword>
<dbReference type="GO" id="GO:0005634">
    <property type="term" value="C:nucleus"/>
    <property type="evidence" value="ECO:0007669"/>
    <property type="project" value="UniProtKB-SubCell"/>
</dbReference>
<feature type="compositionally biased region" description="Basic and acidic residues" evidence="10">
    <location>
        <begin position="267"/>
        <end position="277"/>
    </location>
</feature>
<dbReference type="InterPro" id="IPR036051">
    <property type="entry name" value="KRAB_dom_sf"/>
</dbReference>
<dbReference type="Gene3D" id="6.10.140.140">
    <property type="match status" value="1"/>
</dbReference>
<dbReference type="InterPro" id="IPR048414">
    <property type="entry name" value="PDRM9-like_Znf-C2H2"/>
</dbReference>
<feature type="domain" description="KRAB-related" evidence="12">
    <location>
        <begin position="659"/>
        <end position="722"/>
    </location>
</feature>
<feature type="compositionally biased region" description="Polar residues" evidence="10">
    <location>
        <begin position="1150"/>
        <end position="1160"/>
    </location>
</feature>
<feature type="compositionally biased region" description="Low complexity" evidence="10">
    <location>
        <begin position="624"/>
        <end position="637"/>
    </location>
</feature>
<evidence type="ECO:0000256" key="1">
    <source>
        <dbReference type="ARBA" id="ARBA00004123"/>
    </source>
</evidence>
<accession>A0A8J5ZW84</accession>
<dbReference type="InterPro" id="IPR003655">
    <property type="entry name" value="aKRAB"/>
</dbReference>
<dbReference type="Pfam" id="PF01352">
    <property type="entry name" value="KRAB"/>
    <property type="match status" value="1"/>
</dbReference>
<dbReference type="GO" id="GO:0008270">
    <property type="term" value="F:zinc ion binding"/>
    <property type="evidence" value="ECO:0007669"/>
    <property type="project" value="InterPro"/>
</dbReference>
<feature type="compositionally biased region" description="Low complexity" evidence="10">
    <location>
        <begin position="170"/>
        <end position="196"/>
    </location>
</feature>
<evidence type="ECO:0000256" key="7">
    <source>
        <dbReference type="ARBA" id="ARBA00022853"/>
    </source>
</evidence>
<keyword evidence="3" id="KW-0158">Chromosome</keyword>
<dbReference type="CDD" id="cd19193">
    <property type="entry name" value="PR-SET_PRDM7_9"/>
    <property type="match status" value="1"/>
</dbReference>
<feature type="compositionally biased region" description="Low complexity" evidence="10">
    <location>
        <begin position="114"/>
        <end position="125"/>
    </location>
</feature>
<keyword evidence="8" id="KW-0238">DNA-binding</keyword>
<evidence type="ECO:0000256" key="6">
    <source>
        <dbReference type="ARBA" id="ARBA00022691"/>
    </source>
</evidence>
<evidence type="ECO:0000256" key="8">
    <source>
        <dbReference type="ARBA" id="ARBA00023125"/>
    </source>
</evidence>
<feature type="region of interest" description="Disordered" evidence="10">
    <location>
        <begin position="1098"/>
        <end position="1199"/>
    </location>
</feature>
<dbReference type="SUPFAM" id="SSF109640">
    <property type="entry name" value="KRAB domain (Kruppel-associated box)"/>
    <property type="match status" value="1"/>
</dbReference>
<feature type="compositionally biased region" description="Low complexity" evidence="10">
    <location>
        <begin position="525"/>
        <end position="542"/>
    </location>
</feature>
<dbReference type="AlphaFoldDB" id="A0A8J5ZW84"/>
<feature type="compositionally biased region" description="Basic residues" evidence="10">
    <location>
        <begin position="197"/>
        <end position="207"/>
    </location>
</feature>
<dbReference type="Gene3D" id="2.170.270.10">
    <property type="entry name" value="SET domain"/>
    <property type="match status" value="1"/>
</dbReference>
<evidence type="ECO:0000256" key="3">
    <source>
        <dbReference type="ARBA" id="ARBA00022454"/>
    </source>
</evidence>
<feature type="compositionally biased region" description="Basic residues" evidence="10">
    <location>
        <begin position="1138"/>
        <end position="1148"/>
    </location>
</feature>
<dbReference type="FunFam" id="3.30.160.60:FF:001312">
    <property type="entry name" value="Histone-lysine N-methyltransferase PRDM9"/>
    <property type="match status" value="1"/>
</dbReference>
<evidence type="ECO:0000256" key="4">
    <source>
        <dbReference type="ARBA" id="ARBA00022603"/>
    </source>
</evidence>
<protein>
    <submittedName>
        <fullName evidence="13">Histone-lysine N-methyltransferase PRDM9</fullName>
    </submittedName>
</protein>
<dbReference type="PANTHER" id="PTHR14112">
    <property type="entry name" value="SYNOVIAL SARCOMA, X MEMBER"/>
    <property type="match status" value="1"/>
</dbReference>
<feature type="compositionally biased region" description="Basic and acidic residues" evidence="10">
    <location>
        <begin position="1118"/>
        <end position="1137"/>
    </location>
</feature>
<dbReference type="InterPro" id="IPR019041">
    <property type="entry name" value="SSXRD_motif"/>
</dbReference>
<gene>
    <name evidence="13" type="ORF">J0S82_010729</name>
</gene>
<feature type="compositionally biased region" description="Basic and acidic residues" evidence="10">
    <location>
        <begin position="319"/>
        <end position="331"/>
    </location>
</feature>
<keyword evidence="4" id="KW-0489">Methyltransferase</keyword>
<evidence type="ECO:0000256" key="9">
    <source>
        <dbReference type="ARBA" id="ARBA00023242"/>
    </source>
</evidence>
<dbReference type="SUPFAM" id="SSF82199">
    <property type="entry name" value="SET domain"/>
    <property type="match status" value="1"/>
</dbReference>
<reference evidence="13" key="1">
    <citation type="journal article" date="2021" name="Evol. Appl.">
        <title>The genome of the Pyrenean desman and the effects of bottlenecks and inbreeding on the genomic landscape of an endangered species.</title>
        <authorList>
            <person name="Escoda L."/>
            <person name="Castresana J."/>
        </authorList>
    </citation>
    <scope>NUCLEOTIDE SEQUENCE</scope>
    <source>
        <strain evidence="13">IBE-C5619</strain>
    </source>
</reference>
<keyword evidence="5" id="KW-0808">Transferase</keyword>
<dbReference type="PANTHER" id="PTHR14112:SF1">
    <property type="entry name" value="KRAB-RELATED DOMAIN-CONTAINING PROTEIN"/>
    <property type="match status" value="1"/>
</dbReference>
<feature type="region of interest" description="Disordered" evidence="10">
    <location>
        <begin position="170"/>
        <end position="208"/>
    </location>
</feature>
<feature type="compositionally biased region" description="Low complexity" evidence="10">
    <location>
        <begin position="72"/>
        <end position="92"/>
    </location>
</feature>
<feature type="compositionally biased region" description="Basic and acidic residues" evidence="10">
    <location>
        <begin position="1161"/>
        <end position="1172"/>
    </location>
</feature>
<dbReference type="Pfam" id="PF09514">
    <property type="entry name" value="SSXRD"/>
    <property type="match status" value="1"/>
</dbReference>
<proteinExistence type="predicted"/>
<dbReference type="InterPro" id="IPR001909">
    <property type="entry name" value="KRAB"/>
</dbReference>
<evidence type="ECO:0000259" key="12">
    <source>
        <dbReference type="PROSITE" id="PS50806"/>
    </source>
</evidence>
<dbReference type="GO" id="GO:0003677">
    <property type="term" value="F:DNA binding"/>
    <property type="evidence" value="ECO:0007669"/>
    <property type="project" value="UniProtKB-KW"/>
</dbReference>
<dbReference type="GO" id="GO:0032259">
    <property type="term" value="P:methylation"/>
    <property type="evidence" value="ECO:0007669"/>
    <property type="project" value="UniProtKB-KW"/>
</dbReference>
<keyword evidence="14" id="KW-1185">Reference proteome</keyword>
<comment type="caution">
    <text evidence="13">The sequence shown here is derived from an EMBL/GenBank/DDBJ whole genome shotgun (WGS) entry which is preliminary data.</text>
</comment>
<dbReference type="GO" id="GO:0006355">
    <property type="term" value="P:regulation of DNA-templated transcription"/>
    <property type="evidence" value="ECO:0007669"/>
    <property type="project" value="InterPro"/>
</dbReference>
<evidence type="ECO:0000256" key="2">
    <source>
        <dbReference type="ARBA" id="ARBA00004286"/>
    </source>
</evidence>
<evidence type="ECO:0000313" key="14">
    <source>
        <dbReference type="Proteomes" id="UP000700334"/>
    </source>
</evidence>
<feature type="non-terminal residue" evidence="13">
    <location>
        <position position="1199"/>
    </location>
</feature>
<feature type="non-terminal residue" evidence="13">
    <location>
        <position position="1"/>
    </location>
</feature>
<feature type="compositionally biased region" description="Low complexity" evidence="10">
    <location>
        <begin position="602"/>
        <end position="614"/>
    </location>
</feature>
<dbReference type="CDD" id="cd07765">
    <property type="entry name" value="KRAB_A-box"/>
    <property type="match status" value="1"/>
</dbReference>
<dbReference type="OrthoDB" id="9663611at2759"/>
<dbReference type="Pfam" id="PF21549">
    <property type="entry name" value="PRDM2_PR"/>
    <property type="match status" value="1"/>
</dbReference>
<dbReference type="Proteomes" id="UP000700334">
    <property type="component" value="Unassembled WGS sequence"/>
</dbReference>
<keyword evidence="9" id="KW-0539">Nucleus</keyword>
<organism evidence="13 14">
    <name type="scientific">Galemys pyrenaicus</name>
    <name type="common">Iberian desman</name>
    <name type="synonym">Pyrenean desman</name>
    <dbReference type="NCBI Taxonomy" id="202257"/>
    <lineage>
        <taxon>Eukaryota</taxon>
        <taxon>Metazoa</taxon>
        <taxon>Chordata</taxon>
        <taxon>Craniata</taxon>
        <taxon>Vertebrata</taxon>
        <taxon>Euteleostomi</taxon>
        <taxon>Mammalia</taxon>
        <taxon>Eutheria</taxon>
        <taxon>Laurasiatheria</taxon>
        <taxon>Eulipotyphla</taxon>
        <taxon>Talpidae</taxon>
        <taxon>Galemys</taxon>
    </lineage>
</organism>
<feature type="domain" description="SET" evidence="11">
    <location>
        <begin position="920"/>
        <end position="1034"/>
    </location>
</feature>
<evidence type="ECO:0000313" key="13">
    <source>
        <dbReference type="EMBL" id="KAG8508172.1"/>
    </source>
</evidence>
<feature type="compositionally biased region" description="Low complexity" evidence="10">
    <location>
        <begin position="451"/>
        <end position="461"/>
    </location>
</feature>
<keyword evidence="7" id="KW-0156">Chromatin regulator</keyword>
<feature type="compositionally biased region" description="Basic and acidic residues" evidence="10">
    <location>
        <begin position="21"/>
        <end position="31"/>
    </location>
</feature>
<sequence>DESEASLETAVEIGKVLNPSRRAEAAADRAEFQQTCRRPRTPPSSAPHRREEAALARPRGTAKPGRTDTARLGRTRAAAARRPTLRRSPAAAQRGHPKTGHIGAHGRAGPQRQAGRVAGPAPRAAADSFRGVVGARPPAAPEPAGTFVTPQPIRAFAALRWARRRRIGARAPPARAPRELPAAVGEEGPGSSPRRVCGGRRPRKRSHAPAWARFWRPRGLGVLGDARAVTDLPGKGAVRPAGARAEPQRRPCGRGQGLGHCLRVQRRPREERDRDAGPSKVGLRALPARECSRGGWGVDHPLGGRGARRSEQPSAADRAGGEVRAAGEPRSGRPRTAGAQMVGRGGPDPAPGLAPPASADSSPGLRPAHILSTGHRPACDSSRVLQPAPALAWPRPLPASAPPHLSRLLPGLGPARAPPPGLGPAPDRSRQPIGGRRRGTRGSEALRRRAAAAQVGVAGSSGDLGCSPAGPQPDASSSGRGPAPRPGPCVPSPGGRRLADPRPPALGVAAAPARTHVPSPEHPKPLAAPSSLAARARPEAPSTTEAPQRSTRRQAKPLLRPRSPRPEGSQPLKTEPALPPFSRSPRPRQHPSSPQPAPPARPGALAAPAGSAPAARERPDRAAPSRLRSLARAASPAMSPDRAREGSPEGRAGGLGGKPAKDAFRDIAAYFSKEEWAAMGDWERRRYQNVKRNYQALVAIGNGPSGCTCPGRAASRPAPPATCLCPSAQLLPFPAESLFAGLRAPRPAFMCHRRLASKPKVEDTEDSDEEWTPRQQVKHPWVAFRVEQSKHQKGMSRVAVSTGSSLKEMSGTAALLNTSDSEQAQKPVNLPEEASTSGQCSRRKLEPRSKKPDVKMYMLRERKGRAYREVSEPQDDDYLYCENCQNFFVDSCAAHGPPTFVKDNEVDKGHPDRSALTLPPGLRIGPSSIPEAGLGVWNEGSDLPLGLHFGPYEGHVTEEEEAANSGYSWLITKGRNCYEYVDGEDKSCANWMRYVNCARDEEEQNLVAFQYHRQIFYRTCRVVRPGRELLVWYGDEYGQELGIKWGSEWKKARTAAREPKPEIHPCLSCSLAFSTEKFLSQHVQHHHPAHIFPGRSVRKHLQSEDPCPGHQNQQQPHPDPHSTNDKLESQEVQEKPKLLLKRISRKVSKAFSNLPTGQKQSSREHERVKEEESTTGQRENPKDTGKLLTGGGVSLTITG</sequence>
<comment type="subcellular location">
    <subcellularLocation>
        <location evidence="2">Chromosome</location>
    </subcellularLocation>
    <subcellularLocation>
        <location evidence="1">Nucleus</location>
    </subcellularLocation>
</comment>
<dbReference type="PROSITE" id="PS50280">
    <property type="entry name" value="SET"/>
    <property type="match status" value="1"/>
</dbReference>
<dbReference type="InterPro" id="IPR001214">
    <property type="entry name" value="SET_dom"/>
</dbReference>
<name>A0A8J5ZW84_GALPY</name>
<feature type="compositionally biased region" description="Low complexity" evidence="10">
    <location>
        <begin position="402"/>
        <end position="415"/>
    </location>
</feature>
<dbReference type="EMBL" id="JAGFMF010012068">
    <property type="protein sequence ID" value="KAG8508172.1"/>
    <property type="molecule type" value="Genomic_DNA"/>
</dbReference>
<dbReference type="InterPro" id="IPR046341">
    <property type="entry name" value="SET_dom_sf"/>
</dbReference>